<evidence type="ECO:0000256" key="8">
    <source>
        <dbReference type="ARBA" id="ARBA00023136"/>
    </source>
</evidence>
<dbReference type="InterPro" id="IPR008995">
    <property type="entry name" value="Mo/tungstate-bd_C_term_dom"/>
</dbReference>
<dbReference type="PROSITE" id="PS51866">
    <property type="entry name" value="MOP"/>
    <property type="match status" value="1"/>
</dbReference>
<gene>
    <name evidence="12" type="ORF">SAMN05216287_2123</name>
</gene>
<sequence length="362" mass="39582">MSDSAYIELDLQHGWTDFGLRVEARLPVSGVTAIFGHSGSGKTTLLRCIAGLERARGGRVTVAGECWQDESRGLFVPPHKRALGYVFQEASLFPHLSVRRNLEYGQRRIPASERRISLDQAVELLGIGHLLERSPQRLSGGERQRVGIARALATSPRLLLLDEPLAALDQRRKQEVLPYLARLHAELGIPMLYVSHSLAEVTRLADHMLYLEGGAVRAAGPLNRVLTSAELPLAHLDEAETALEGQIEAHDEAFQLSYVRVPGGRLALPLTELPAGRAVRVGIQARDVSLALEKPQRSSILNQLQGQVLDVLHEPDSAQSLVRIDLGGAVLLSRITRRSAVELELRGGIQVYAQIKAVALVN</sequence>
<dbReference type="InterPro" id="IPR004606">
    <property type="entry name" value="Mop_domain"/>
</dbReference>
<dbReference type="InterPro" id="IPR003593">
    <property type="entry name" value="AAA+_ATPase"/>
</dbReference>
<keyword evidence="7" id="KW-1278">Translocase</keyword>
<evidence type="ECO:0000256" key="9">
    <source>
        <dbReference type="PROSITE-ProRule" id="PRU01213"/>
    </source>
</evidence>
<dbReference type="GO" id="GO:0016020">
    <property type="term" value="C:membrane"/>
    <property type="evidence" value="ECO:0007669"/>
    <property type="project" value="InterPro"/>
</dbReference>
<dbReference type="Pfam" id="PF00005">
    <property type="entry name" value="ABC_tran"/>
    <property type="match status" value="1"/>
</dbReference>
<evidence type="ECO:0000256" key="3">
    <source>
        <dbReference type="ARBA" id="ARBA00022505"/>
    </source>
</evidence>
<keyword evidence="4" id="KW-0997">Cell inner membrane</keyword>
<keyword evidence="3 9" id="KW-0500">Molybdenum</keyword>
<evidence type="ECO:0000256" key="4">
    <source>
        <dbReference type="ARBA" id="ARBA00022519"/>
    </source>
</evidence>
<dbReference type="Pfam" id="PF03459">
    <property type="entry name" value="TOBE"/>
    <property type="match status" value="1"/>
</dbReference>
<dbReference type="InterPro" id="IPR005116">
    <property type="entry name" value="Transp-assoc_OB_typ1"/>
</dbReference>
<keyword evidence="8" id="KW-0472">Membrane</keyword>
<dbReference type="Proteomes" id="UP000243778">
    <property type="component" value="Unassembled WGS sequence"/>
</dbReference>
<protein>
    <submittedName>
        <fullName evidence="12">Molybdate transport system ATP-binding protein</fullName>
    </submittedName>
</protein>
<dbReference type="PANTHER" id="PTHR43514">
    <property type="entry name" value="ABC TRANSPORTER I FAMILY MEMBER 10"/>
    <property type="match status" value="1"/>
</dbReference>
<accession>A0A1H2Z1S7</accession>
<dbReference type="AlphaFoldDB" id="A0A1H2Z1S7"/>
<dbReference type="InterPro" id="IPR011868">
    <property type="entry name" value="ModC_ABC_ATP-bd"/>
</dbReference>
<name>A0A1H2Z1S7_9PSED</name>
<keyword evidence="13" id="KW-1185">Reference proteome</keyword>
<dbReference type="PROSITE" id="PS50893">
    <property type="entry name" value="ABC_TRANSPORTER_2"/>
    <property type="match status" value="1"/>
</dbReference>
<evidence type="ECO:0000256" key="2">
    <source>
        <dbReference type="ARBA" id="ARBA00022475"/>
    </source>
</evidence>
<dbReference type="SUPFAM" id="SSF50331">
    <property type="entry name" value="MOP-like"/>
    <property type="match status" value="1"/>
</dbReference>
<dbReference type="GO" id="GO:0016887">
    <property type="term" value="F:ATP hydrolysis activity"/>
    <property type="evidence" value="ECO:0007669"/>
    <property type="project" value="InterPro"/>
</dbReference>
<evidence type="ECO:0000256" key="7">
    <source>
        <dbReference type="ARBA" id="ARBA00022967"/>
    </source>
</evidence>
<proteinExistence type="predicted"/>
<keyword evidence="6 12" id="KW-0067">ATP-binding</keyword>
<evidence type="ECO:0000256" key="6">
    <source>
        <dbReference type="ARBA" id="ARBA00022840"/>
    </source>
</evidence>
<evidence type="ECO:0000256" key="1">
    <source>
        <dbReference type="ARBA" id="ARBA00022448"/>
    </source>
</evidence>
<dbReference type="PANTHER" id="PTHR43514:SF10">
    <property type="entry name" value="MOLYBDENUM IMPORT ATP-BINDING PROTEIN MODC 2"/>
    <property type="match status" value="1"/>
</dbReference>
<dbReference type="SUPFAM" id="SSF52540">
    <property type="entry name" value="P-loop containing nucleoside triphosphate hydrolases"/>
    <property type="match status" value="1"/>
</dbReference>
<evidence type="ECO:0000313" key="13">
    <source>
        <dbReference type="Proteomes" id="UP000243778"/>
    </source>
</evidence>
<dbReference type="InterPro" id="IPR003439">
    <property type="entry name" value="ABC_transporter-like_ATP-bd"/>
</dbReference>
<dbReference type="InterPro" id="IPR017871">
    <property type="entry name" value="ABC_transporter-like_CS"/>
</dbReference>
<feature type="domain" description="Mop" evidence="11">
    <location>
        <begin position="297"/>
        <end position="362"/>
    </location>
</feature>
<dbReference type="GO" id="GO:0005524">
    <property type="term" value="F:ATP binding"/>
    <property type="evidence" value="ECO:0007669"/>
    <property type="project" value="UniProtKB-KW"/>
</dbReference>
<dbReference type="GO" id="GO:0015098">
    <property type="term" value="F:molybdate ion transmembrane transporter activity"/>
    <property type="evidence" value="ECO:0007669"/>
    <property type="project" value="InterPro"/>
</dbReference>
<feature type="domain" description="ABC transporter" evidence="10">
    <location>
        <begin position="4"/>
        <end position="238"/>
    </location>
</feature>
<evidence type="ECO:0000259" key="10">
    <source>
        <dbReference type="PROSITE" id="PS50893"/>
    </source>
</evidence>
<dbReference type="Gene3D" id="2.40.50.100">
    <property type="match status" value="1"/>
</dbReference>
<dbReference type="InterPro" id="IPR050334">
    <property type="entry name" value="Molybdenum_import_ModC"/>
</dbReference>
<keyword evidence="1" id="KW-0813">Transport</keyword>
<keyword evidence="2" id="KW-1003">Cell membrane</keyword>
<dbReference type="RefSeq" id="WP_090227654.1">
    <property type="nucleotide sequence ID" value="NZ_FNNU01000003.1"/>
</dbReference>
<keyword evidence="5" id="KW-0547">Nucleotide-binding</keyword>
<dbReference type="OrthoDB" id="9802264at2"/>
<dbReference type="Gene3D" id="3.40.50.300">
    <property type="entry name" value="P-loop containing nucleotide triphosphate hydrolases"/>
    <property type="match status" value="1"/>
</dbReference>
<dbReference type="EMBL" id="FNNU01000003">
    <property type="protein sequence ID" value="SDX10864.1"/>
    <property type="molecule type" value="Genomic_DNA"/>
</dbReference>
<reference evidence="13" key="1">
    <citation type="submission" date="2016-10" db="EMBL/GenBank/DDBJ databases">
        <authorList>
            <person name="Varghese N."/>
            <person name="Submissions S."/>
        </authorList>
    </citation>
    <scope>NUCLEOTIDE SEQUENCE [LARGE SCALE GENOMIC DNA]</scope>
    <source>
        <strain evidence="13">NRRL B-59562</strain>
    </source>
</reference>
<evidence type="ECO:0000256" key="5">
    <source>
        <dbReference type="ARBA" id="ARBA00022741"/>
    </source>
</evidence>
<dbReference type="PROSITE" id="PS00211">
    <property type="entry name" value="ABC_TRANSPORTER_1"/>
    <property type="match status" value="1"/>
</dbReference>
<dbReference type="STRING" id="1007099.SAMN05216287_2123"/>
<evidence type="ECO:0000313" key="12">
    <source>
        <dbReference type="EMBL" id="SDX10864.1"/>
    </source>
</evidence>
<organism evidence="12 13">
    <name type="scientific">Pseudomonas kuykendallii</name>
    <dbReference type="NCBI Taxonomy" id="1007099"/>
    <lineage>
        <taxon>Bacteria</taxon>
        <taxon>Pseudomonadati</taxon>
        <taxon>Pseudomonadota</taxon>
        <taxon>Gammaproteobacteria</taxon>
        <taxon>Pseudomonadales</taxon>
        <taxon>Pseudomonadaceae</taxon>
        <taxon>Pseudomonas</taxon>
    </lineage>
</organism>
<dbReference type="SMART" id="SM00382">
    <property type="entry name" value="AAA"/>
    <property type="match status" value="1"/>
</dbReference>
<dbReference type="GO" id="GO:0140359">
    <property type="term" value="F:ABC-type transporter activity"/>
    <property type="evidence" value="ECO:0007669"/>
    <property type="project" value="InterPro"/>
</dbReference>
<dbReference type="NCBIfam" id="TIGR02142">
    <property type="entry name" value="modC_ABC"/>
    <property type="match status" value="1"/>
</dbReference>
<dbReference type="InterPro" id="IPR027417">
    <property type="entry name" value="P-loop_NTPase"/>
</dbReference>
<evidence type="ECO:0000259" key="11">
    <source>
        <dbReference type="PROSITE" id="PS51866"/>
    </source>
</evidence>